<evidence type="ECO:0008006" key="2">
    <source>
        <dbReference type="Google" id="ProtNLM"/>
    </source>
</evidence>
<dbReference type="Pfam" id="PF02810">
    <property type="entry name" value="SEC-C"/>
    <property type="match status" value="1"/>
</dbReference>
<dbReference type="Pfam" id="PF25948">
    <property type="entry name" value="DUF7986"/>
    <property type="match status" value="1"/>
</dbReference>
<organism evidence="1">
    <name type="scientific">marine sediment metagenome</name>
    <dbReference type="NCBI Taxonomy" id="412755"/>
    <lineage>
        <taxon>unclassified sequences</taxon>
        <taxon>metagenomes</taxon>
        <taxon>ecological metagenomes</taxon>
    </lineage>
</organism>
<proteinExistence type="predicted"/>
<dbReference type="InterPro" id="IPR004027">
    <property type="entry name" value="SEC_C_motif"/>
</dbReference>
<dbReference type="EMBL" id="LAZR01028308">
    <property type="protein sequence ID" value="KKL63004.1"/>
    <property type="molecule type" value="Genomic_DNA"/>
</dbReference>
<protein>
    <recommendedName>
        <fullName evidence="2">Antitoxin Xre/MbcA/ParS-like toxin-binding domain-containing protein</fullName>
    </recommendedName>
</protein>
<evidence type="ECO:0000313" key="1">
    <source>
        <dbReference type="EMBL" id="KKL63004.1"/>
    </source>
</evidence>
<accession>A0A0F9DMQ8</accession>
<dbReference type="Gene3D" id="3.10.450.50">
    <property type="match status" value="1"/>
</dbReference>
<reference evidence="1" key="1">
    <citation type="journal article" date="2015" name="Nature">
        <title>Complex archaea that bridge the gap between prokaryotes and eukaryotes.</title>
        <authorList>
            <person name="Spang A."/>
            <person name="Saw J.H."/>
            <person name="Jorgensen S.L."/>
            <person name="Zaremba-Niedzwiedzka K."/>
            <person name="Martijn J."/>
            <person name="Lind A.E."/>
            <person name="van Eijk R."/>
            <person name="Schleper C."/>
            <person name="Guy L."/>
            <person name="Ettema T.J."/>
        </authorList>
    </citation>
    <scope>NUCLEOTIDE SEQUENCE</scope>
</reference>
<dbReference type="SUPFAM" id="SSF103642">
    <property type="entry name" value="Sec-C motif"/>
    <property type="match status" value="1"/>
</dbReference>
<dbReference type="InterPro" id="IPR058292">
    <property type="entry name" value="DUF7986"/>
</dbReference>
<gene>
    <name evidence="1" type="ORF">LCGC14_2179480</name>
</gene>
<comment type="caution">
    <text evidence="1">The sequence shown here is derived from an EMBL/GenBank/DDBJ whole genome shotgun (WGS) entry which is preliminary data.</text>
</comment>
<sequence>MSKTGRNDPCSCGSGKKYKKCCLQNEHVITGREESIKKRLNKELIQLFEKLATKDIVEDALDEFWGNFEPSTHLSGEALKMSEQNFIEWIVHDWVDIDTGKLLIDLYIEASRVLPLAERNVLDMMKSSVLSLFEVQEVFPDKGLLLKDLLLGGEHDVREKAATASLRKWDIFAARIHEVDGQQIMSGAVYPYPLSMKEEILGDYKYGFDKDHKQYTELTMRQFMKTNGGHYCNFHWYDIFENSQMPQLTNTHGHQMVISKAFYEVKNKKSALESLRGIKSLLEYEDGDGFDWLGKPIKNDHETLLGNIYFEKKRMILETNSRERLKKGKTLIKKHILDVIHKADTFEDIEQRLQSRQGKQTEPISEIPPEVEQQLINEYMDKHYRQWIKDRIPALGGKTPRQALRSKKGKKQVIELLKQMENMEESKRQAVKRQIQGTGREEKMCTIGDFQTIVI</sequence>
<dbReference type="AlphaFoldDB" id="A0A0F9DMQ8"/>
<feature type="non-terminal residue" evidence="1">
    <location>
        <position position="455"/>
    </location>
</feature>
<name>A0A0F9DMQ8_9ZZZZ</name>